<organism evidence="2 3">
    <name type="scientific">Streptomyces canus</name>
    <dbReference type="NCBI Taxonomy" id="58343"/>
    <lineage>
        <taxon>Bacteria</taxon>
        <taxon>Bacillati</taxon>
        <taxon>Actinomycetota</taxon>
        <taxon>Actinomycetes</taxon>
        <taxon>Kitasatosporales</taxon>
        <taxon>Streptomycetaceae</taxon>
        <taxon>Streptomyces</taxon>
        <taxon>Streptomyces aurantiacus group</taxon>
    </lineage>
</organism>
<gene>
    <name evidence="2" type="ORF">QFZ22_001482</name>
</gene>
<protein>
    <submittedName>
        <fullName evidence="2">Uncharacterized protein</fullName>
    </submittedName>
</protein>
<sequence length="262" mass="27878">MSTAAIIAATSMPIRRRGARVYSASVNPALPRTWPWSAVPIPARAGCPGRVSSTRWVRITPHTADRRPQTAGQPADAAGCPSRWWSWEPWPVRYRRPARRTTAASPGPVEAWKGLGTAGVCPGASDRETGDEQHSGRGPFHQPADERPQPDGEPVERDHVKSHMSGMGQGDRGSTSTKERSAAAVTRKAVTTSADPQPALPPSMTPSTRPDGHGGQDLPGSVSPRPKGDGSSSAVPTPVSAWRARSSCGRTGRRSSRPRKLT</sequence>
<feature type="compositionally biased region" description="Basic residues" evidence="1">
    <location>
        <begin position="251"/>
        <end position="262"/>
    </location>
</feature>
<dbReference type="EMBL" id="JAUSZV010000005">
    <property type="protein sequence ID" value="MDQ0905497.1"/>
    <property type="molecule type" value="Genomic_DNA"/>
</dbReference>
<evidence type="ECO:0000313" key="3">
    <source>
        <dbReference type="Proteomes" id="UP001234216"/>
    </source>
</evidence>
<accession>A0AAW8F9N8</accession>
<dbReference type="Proteomes" id="UP001234216">
    <property type="component" value="Unassembled WGS sequence"/>
</dbReference>
<proteinExistence type="predicted"/>
<feature type="region of interest" description="Disordered" evidence="1">
    <location>
        <begin position="99"/>
        <end position="262"/>
    </location>
</feature>
<name>A0AAW8F9N8_9ACTN</name>
<reference evidence="2" key="1">
    <citation type="submission" date="2023-07" db="EMBL/GenBank/DDBJ databases">
        <title>Comparative genomics of wheat-associated soil bacteria to identify genetic determinants of phenazine resistance.</title>
        <authorList>
            <person name="Mouncey N."/>
        </authorList>
    </citation>
    <scope>NUCLEOTIDE SEQUENCE</scope>
    <source>
        <strain evidence="2">V4I22</strain>
    </source>
</reference>
<evidence type="ECO:0000256" key="1">
    <source>
        <dbReference type="SAM" id="MobiDB-lite"/>
    </source>
</evidence>
<dbReference type="AlphaFoldDB" id="A0AAW8F9N8"/>
<evidence type="ECO:0000313" key="2">
    <source>
        <dbReference type="EMBL" id="MDQ0905497.1"/>
    </source>
</evidence>
<comment type="caution">
    <text evidence="2">The sequence shown here is derived from an EMBL/GenBank/DDBJ whole genome shotgun (WGS) entry which is preliminary data.</text>
</comment>
<feature type="compositionally biased region" description="Basic and acidic residues" evidence="1">
    <location>
        <begin position="125"/>
        <end position="135"/>
    </location>
</feature>
<feature type="region of interest" description="Disordered" evidence="1">
    <location>
        <begin position="63"/>
        <end position="82"/>
    </location>
</feature>
<feature type="compositionally biased region" description="Basic and acidic residues" evidence="1">
    <location>
        <begin position="143"/>
        <end position="161"/>
    </location>
</feature>